<dbReference type="Proteomes" id="UP001149074">
    <property type="component" value="Unassembled WGS sequence"/>
</dbReference>
<name>A0A9W9FEG7_9EURO</name>
<dbReference type="EMBL" id="JAPQKI010000005">
    <property type="protein sequence ID" value="KAJ5098691.1"/>
    <property type="molecule type" value="Genomic_DNA"/>
</dbReference>
<protein>
    <submittedName>
        <fullName evidence="1">Uncharacterized protein</fullName>
    </submittedName>
</protein>
<dbReference type="RefSeq" id="XP_056474345.1">
    <property type="nucleotide sequence ID" value="XM_056618186.1"/>
</dbReference>
<dbReference type="AlphaFoldDB" id="A0A9W9FEG7"/>
<keyword evidence="2" id="KW-1185">Reference proteome</keyword>
<evidence type="ECO:0000313" key="1">
    <source>
        <dbReference type="EMBL" id="KAJ5098691.1"/>
    </source>
</evidence>
<organism evidence="1 2">
    <name type="scientific">Penicillium argentinense</name>
    <dbReference type="NCBI Taxonomy" id="1131581"/>
    <lineage>
        <taxon>Eukaryota</taxon>
        <taxon>Fungi</taxon>
        <taxon>Dikarya</taxon>
        <taxon>Ascomycota</taxon>
        <taxon>Pezizomycotina</taxon>
        <taxon>Eurotiomycetes</taxon>
        <taxon>Eurotiomycetidae</taxon>
        <taxon>Eurotiales</taxon>
        <taxon>Aspergillaceae</taxon>
        <taxon>Penicillium</taxon>
    </lineage>
</organism>
<proteinExistence type="predicted"/>
<reference evidence="1" key="1">
    <citation type="submission" date="2022-11" db="EMBL/GenBank/DDBJ databases">
        <authorList>
            <person name="Petersen C."/>
        </authorList>
    </citation>
    <scope>NUCLEOTIDE SEQUENCE</scope>
    <source>
        <strain evidence="1">IBT 30761</strain>
    </source>
</reference>
<sequence length="235" mass="25663">MLAASGLPGTTQQPHSPVFPHLTNTMARLISTLVLFLLCLLVGAETTTTTTTATTTTALVSFQSPVVGISPDFYHGQQDLIKWGLCYALLDPILKKLGSIDIPCPENNEPNTCTIYEDLACTRELLTIDRSHSHLQGMWDSTSRTPVGLLAGSVKCDQRIFNRDTHIWTSKYGWTRRSYRCAGDSCRDDGDCETSLRNPSCYCSHMGICKIRGLESTSESSISTISTISTTSATS</sequence>
<accession>A0A9W9FEG7</accession>
<evidence type="ECO:0000313" key="2">
    <source>
        <dbReference type="Proteomes" id="UP001149074"/>
    </source>
</evidence>
<comment type="caution">
    <text evidence="1">The sequence shown here is derived from an EMBL/GenBank/DDBJ whole genome shotgun (WGS) entry which is preliminary data.</text>
</comment>
<dbReference type="GeneID" id="81357165"/>
<reference evidence="1" key="2">
    <citation type="journal article" date="2023" name="IMA Fungus">
        <title>Comparative genomic study of the Penicillium genus elucidates a diverse pangenome and 15 lateral gene transfer events.</title>
        <authorList>
            <person name="Petersen C."/>
            <person name="Sorensen T."/>
            <person name="Nielsen M.R."/>
            <person name="Sondergaard T.E."/>
            <person name="Sorensen J.L."/>
            <person name="Fitzpatrick D.A."/>
            <person name="Frisvad J.C."/>
            <person name="Nielsen K.L."/>
        </authorList>
    </citation>
    <scope>NUCLEOTIDE SEQUENCE</scope>
    <source>
        <strain evidence="1">IBT 30761</strain>
    </source>
</reference>
<gene>
    <name evidence="1" type="ORF">N7532_005692</name>
</gene>